<keyword evidence="15" id="KW-0699">rRNA-binding</keyword>
<dbReference type="SUPFAM" id="SSF54768">
    <property type="entry name" value="dsRNA-binding domain-like"/>
    <property type="match status" value="1"/>
</dbReference>
<comment type="catalytic activity">
    <reaction evidence="1 15">
        <text>Endonucleolytic cleavage to 5'-phosphomonoester.</text>
        <dbReference type="EC" id="3.1.26.3"/>
    </reaction>
</comment>
<dbReference type="CDD" id="cd10845">
    <property type="entry name" value="DSRM_RNAse_III_family"/>
    <property type="match status" value="1"/>
</dbReference>
<evidence type="ECO:0000256" key="8">
    <source>
        <dbReference type="ARBA" id="ARBA00022694"/>
    </source>
</evidence>
<evidence type="ECO:0000259" key="16">
    <source>
        <dbReference type="PROSITE" id="PS50137"/>
    </source>
</evidence>
<dbReference type="Proteomes" id="UP000231343">
    <property type="component" value="Unassembled WGS sequence"/>
</dbReference>
<dbReference type="EC" id="3.1.26.3" evidence="15"/>
<keyword evidence="11 15" id="KW-0255">Endonuclease</keyword>
<keyword evidence="9 15" id="KW-0540">Nuclease</keyword>
<dbReference type="GO" id="GO:0008033">
    <property type="term" value="P:tRNA processing"/>
    <property type="evidence" value="ECO:0007669"/>
    <property type="project" value="UniProtKB-KW"/>
</dbReference>
<evidence type="ECO:0000313" key="18">
    <source>
        <dbReference type="EMBL" id="PIS30798.1"/>
    </source>
</evidence>
<evidence type="ECO:0000256" key="7">
    <source>
        <dbReference type="ARBA" id="ARBA00022664"/>
    </source>
</evidence>
<dbReference type="GO" id="GO:0006364">
    <property type="term" value="P:rRNA processing"/>
    <property type="evidence" value="ECO:0007669"/>
    <property type="project" value="UniProtKB-UniRule"/>
</dbReference>
<dbReference type="PANTHER" id="PTHR11207:SF0">
    <property type="entry name" value="RIBONUCLEASE 3"/>
    <property type="match status" value="1"/>
</dbReference>
<dbReference type="NCBIfam" id="TIGR02191">
    <property type="entry name" value="RNaseIII"/>
    <property type="match status" value="1"/>
</dbReference>
<keyword evidence="8 15" id="KW-0819">tRNA processing</keyword>
<organism evidence="18 19">
    <name type="scientific">Candidatus Saganbacteria bacterium CG08_land_8_20_14_0_20_45_16</name>
    <dbReference type="NCBI Taxonomy" id="2014293"/>
    <lineage>
        <taxon>Bacteria</taxon>
        <taxon>Bacillati</taxon>
        <taxon>Saganbacteria</taxon>
    </lineage>
</organism>
<evidence type="ECO:0000256" key="11">
    <source>
        <dbReference type="ARBA" id="ARBA00022759"/>
    </source>
</evidence>
<comment type="caution">
    <text evidence="18">The sequence shown here is derived from an EMBL/GenBank/DDBJ whole genome shotgun (WGS) entry which is preliminary data.</text>
</comment>
<evidence type="ECO:0000256" key="14">
    <source>
        <dbReference type="ARBA" id="ARBA00022884"/>
    </source>
</evidence>
<dbReference type="InterPro" id="IPR000999">
    <property type="entry name" value="RNase_III_dom"/>
</dbReference>
<name>A0A2H0Y2D7_UNCSA</name>
<evidence type="ECO:0000256" key="2">
    <source>
        <dbReference type="ARBA" id="ARBA00004496"/>
    </source>
</evidence>
<evidence type="ECO:0000256" key="6">
    <source>
        <dbReference type="ARBA" id="ARBA00022552"/>
    </source>
</evidence>
<dbReference type="PANTHER" id="PTHR11207">
    <property type="entry name" value="RIBONUCLEASE III"/>
    <property type="match status" value="1"/>
</dbReference>
<dbReference type="InterPro" id="IPR014720">
    <property type="entry name" value="dsRBD_dom"/>
</dbReference>
<reference evidence="18 19" key="1">
    <citation type="submission" date="2017-09" db="EMBL/GenBank/DDBJ databases">
        <title>Depth-based differentiation of microbial function through sediment-hosted aquifers and enrichment of novel symbionts in the deep terrestrial subsurface.</title>
        <authorList>
            <person name="Probst A.J."/>
            <person name="Ladd B."/>
            <person name="Jarett J.K."/>
            <person name="Geller-Mcgrath D.E."/>
            <person name="Sieber C.M."/>
            <person name="Emerson J.B."/>
            <person name="Anantharaman K."/>
            <person name="Thomas B.C."/>
            <person name="Malmstrom R."/>
            <person name="Stieglmeier M."/>
            <person name="Klingl A."/>
            <person name="Woyke T."/>
            <person name="Ryan C.M."/>
            <person name="Banfield J.F."/>
        </authorList>
    </citation>
    <scope>NUCLEOTIDE SEQUENCE [LARGE SCALE GENOMIC DNA]</scope>
    <source>
        <strain evidence="18">CG08_land_8_20_14_0_20_45_16</strain>
    </source>
</reference>
<evidence type="ECO:0000256" key="4">
    <source>
        <dbReference type="ARBA" id="ARBA00011738"/>
    </source>
</evidence>
<evidence type="ECO:0000313" key="19">
    <source>
        <dbReference type="Proteomes" id="UP000231343"/>
    </source>
</evidence>
<dbReference type="GO" id="GO:0005737">
    <property type="term" value="C:cytoplasm"/>
    <property type="evidence" value="ECO:0007669"/>
    <property type="project" value="UniProtKB-SubCell"/>
</dbReference>
<feature type="binding site" evidence="15">
    <location>
        <position position="51"/>
    </location>
    <ligand>
        <name>Mg(2+)</name>
        <dbReference type="ChEBI" id="CHEBI:18420"/>
    </ligand>
</feature>
<dbReference type="PROSITE" id="PS50137">
    <property type="entry name" value="DS_RBD"/>
    <property type="match status" value="1"/>
</dbReference>
<dbReference type="SMART" id="SM00535">
    <property type="entry name" value="RIBOc"/>
    <property type="match status" value="1"/>
</dbReference>
<comment type="function">
    <text evidence="15">Digests double-stranded RNA. Involved in the processing of primary rRNA transcript to yield the immediate precursors to the large and small rRNAs (23S and 16S). Processes some mRNAs, and tRNAs when they are encoded in the rRNA operon. Processes pre-crRNA and tracrRNA of type II CRISPR loci if present in the organism.</text>
</comment>
<dbReference type="CDD" id="cd00593">
    <property type="entry name" value="RIBOc"/>
    <property type="match status" value="1"/>
</dbReference>
<feature type="domain" description="RNase III" evidence="17">
    <location>
        <begin position="12"/>
        <end position="138"/>
    </location>
</feature>
<keyword evidence="13 15" id="KW-0460">Magnesium</keyword>
<evidence type="ECO:0000259" key="17">
    <source>
        <dbReference type="PROSITE" id="PS50142"/>
    </source>
</evidence>
<dbReference type="AlphaFoldDB" id="A0A2H0Y2D7"/>
<feature type="binding site" evidence="15">
    <location>
        <position position="124"/>
    </location>
    <ligand>
        <name>Mg(2+)</name>
        <dbReference type="ChEBI" id="CHEBI:18420"/>
    </ligand>
</feature>
<dbReference type="GO" id="GO:0019843">
    <property type="term" value="F:rRNA binding"/>
    <property type="evidence" value="ECO:0007669"/>
    <property type="project" value="UniProtKB-KW"/>
</dbReference>
<dbReference type="PROSITE" id="PS00517">
    <property type="entry name" value="RNASE_3_1"/>
    <property type="match status" value="1"/>
</dbReference>
<dbReference type="SUPFAM" id="SSF69065">
    <property type="entry name" value="RNase III domain-like"/>
    <property type="match status" value="1"/>
</dbReference>
<evidence type="ECO:0000256" key="12">
    <source>
        <dbReference type="ARBA" id="ARBA00022801"/>
    </source>
</evidence>
<keyword evidence="6 15" id="KW-0698">rRNA processing</keyword>
<comment type="subunit">
    <text evidence="4 15">Homodimer.</text>
</comment>
<accession>A0A2H0Y2D7</accession>
<dbReference type="SMART" id="SM00358">
    <property type="entry name" value="DSRM"/>
    <property type="match status" value="1"/>
</dbReference>
<protein>
    <recommendedName>
        <fullName evidence="15">Ribonuclease 3</fullName>
        <ecNumber evidence="15">3.1.26.3</ecNumber>
    </recommendedName>
    <alternativeName>
        <fullName evidence="15">Ribonuclease III</fullName>
        <shortName evidence="15">RNase III</shortName>
    </alternativeName>
</protein>
<evidence type="ECO:0000256" key="9">
    <source>
        <dbReference type="ARBA" id="ARBA00022722"/>
    </source>
</evidence>
<keyword evidence="10 15" id="KW-0479">Metal-binding</keyword>
<dbReference type="FunFam" id="1.10.1520.10:FF:000001">
    <property type="entry name" value="Ribonuclease 3"/>
    <property type="match status" value="1"/>
</dbReference>
<comment type="similarity">
    <text evidence="3">Belongs to the ribonuclease III family.</text>
</comment>
<feature type="active site" evidence="15">
    <location>
        <position position="127"/>
    </location>
</feature>
<dbReference type="FunFam" id="3.30.160.20:FF:000003">
    <property type="entry name" value="Ribonuclease 3"/>
    <property type="match status" value="1"/>
</dbReference>
<keyword evidence="14 15" id="KW-0694">RNA-binding</keyword>
<comment type="cofactor">
    <cofactor evidence="15">
        <name>Mg(2+)</name>
        <dbReference type="ChEBI" id="CHEBI:18420"/>
    </cofactor>
</comment>
<dbReference type="GO" id="GO:0004525">
    <property type="term" value="F:ribonuclease III activity"/>
    <property type="evidence" value="ECO:0007669"/>
    <property type="project" value="UniProtKB-UniRule"/>
</dbReference>
<proteinExistence type="inferred from homology"/>
<dbReference type="HAMAP" id="MF_00104">
    <property type="entry name" value="RNase_III"/>
    <property type="match status" value="1"/>
</dbReference>
<keyword evidence="12 15" id="KW-0378">Hydrolase</keyword>
<feature type="binding site" evidence="15">
    <location>
        <position position="127"/>
    </location>
    <ligand>
        <name>Mg(2+)</name>
        <dbReference type="ChEBI" id="CHEBI:18420"/>
    </ligand>
</feature>
<feature type="active site" evidence="15">
    <location>
        <position position="55"/>
    </location>
</feature>
<evidence type="ECO:0000256" key="3">
    <source>
        <dbReference type="ARBA" id="ARBA00010183"/>
    </source>
</evidence>
<keyword evidence="7 15" id="KW-0507">mRNA processing</keyword>
<dbReference type="GO" id="GO:0006397">
    <property type="term" value="P:mRNA processing"/>
    <property type="evidence" value="ECO:0007669"/>
    <property type="project" value="UniProtKB-UniRule"/>
</dbReference>
<dbReference type="GO" id="GO:0042802">
    <property type="term" value="F:identical protein binding"/>
    <property type="evidence" value="ECO:0007669"/>
    <property type="project" value="UniProtKB-ARBA"/>
</dbReference>
<evidence type="ECO:0000256" key="5">
    <source>
        <dbReference type="ARBA" id="ARBA00022490"/>
    </source>
</evidence>
<dbReference type="InterPro" id="IPR036389">
    <property type="entry name" value="RNase_III_sf"/>
</dbReference>
<dbReference type="GO" id="GO:0046872">
    <property type="term" value="F:metal ion binding"/>
    <property type="evidence" value="ECO:0007669"/>
    <property type="project" value="UniProtKB-KW"/>
</dbReference>
<gene>
    <name evidence="15 18" type="primary">rnc</name>
    <name evidence="18" type="ORF">COT42_02320</name>
</gene>
<dbReference type="GO" id="GO:0003725">
    <property type="term" value="F:double-stranded RNA binding"/>
    <property type="evidence" value="ECO:0007669"/>
    <property type="project" value="TreeGrafter"/>
</dbReference>
<feature type="domain" description="DRBM" evidence="16">
    <location>
        <begin position="165"/>
        <end position="234"/>
    </location>
</feature>
<comment type="subcellular location">
    <subcellularLocation>
        <location evidence="2 15">Cytoplasm</location>
    </subcellularLocation>
</comment>
<dbReference type="Pfam" id="PF00035">
    <property type="entry name" value="dsrm"/>
    <property type="match status" value="1"/>
</dbReference>
<keyword evidence="5 15" id="KW-0963">Cytoplasm</keyword>
<dbReference type="InterPro" id="IPR011907">
    <property type="entry name" value="RNase_III"/>
</dbReference>
<dbReference type="Pfam" id="PF14622">
    <property type="entry name" value="Ribonucleas_3_3"/>
    <property type="match status" value="1"/>
</dbReference>
<sequence length="258" mass="29226">MVDISPQREIELKECEAKVGTSFINKPLLNQALTHSSYGNEQKVPDNERLEFLGDAILKLVVSEYLYHKFPSRAEGELTKIRASVISDDTLATISRKLMLGRYLLLSVNEKKTGGMRRKSNLANVFEALIGAVFLDAGLGKSREMILGLLNSEIEKTSKEGYISDYKSALQEYAQKHCRELPCYRVAKETGPRHRRVFWMEVKIKGQIYGRGRGGNKKEAEQRAAMQALSHIQTEDKNKVKSRGLRGILTQVRKKIKI</sequence>
<evidence type="ECO:0000256" key="1">
    <source>
        <dbReference type="ARBA" id="ARBA00000109"/>
    </source>
</evidence>
<evidence type="ECO:0000256" key="15">
    <source>
        <dbReference type="HAMAP-Rule" id="MF_00104"/>
    </source>
</evidence>
<evidence type="ECO:0000256" key="13">
    <source>
        <dbReference type="ARBA" id="ARBA00022842"/>
    </source>
</evidence>
<dbReference type="Gene3D" id="1.10.1520.10">
    <property type="entry name" value="Ribonuclease III domain"/>
    <property type="match status" value="1"/>
</dbReference>
<dbReference type="EMBL" id="PEYM01000048">
    <property type="protein sequence ID" value="PIS30798.1"/>
    <property type="molecule type" value="Genomic_DNA"/>
</dbReference>
<dbReference type="PROSITE" id="PS50142">
    <property type="entry name" value="RNASE_3_2"/>
    <property type="match status" value="1"/>
</dbReference>
<evidence type="ECO:0000256" key="10">
    <source>
        <dbReference type="ARBA" id="ARBA00022723"/>
    </source>
</evidence>
<dbReference type="GO" id="GO:0010468">
    <property type="term" value="P:regulation of gene expression"/>
    <property type="evidence" value="ECO:0007669"/>
    <property type="project" value="TreeGrafter"/>
</dbReference>
<dbReference type="Gene3D" id="3.30.160.20">
    <property type="match status" value="1"/>
</dbReference>